<evidence type="ECO:0000256" key="6">
    <source>
        <dbReference type="SAM" id="Phobius"/>
    </source>
</evidence>
<dbReference type="Gene3D" id="2.60.40.10">
    <property type="entry name" value="Immunoglobulins"/>
    <property type="match status" value="2"/>
</dbReference>
<dbReference type="InterPro" id="IPR050643">
    <property type="entry name" value="Periplasmic_pilus_chap"/>
</dbReference>
<comment type="similarity">
    <text evidence="2">Belongs to the periplasmic pilus chaperone family.</text>
</comment>
<keyword evidence="6" id="KW-1133">Transmembrane helix</keyword>
<dbReference type="Proteomes" id="UP000195540">
    <property type="component" value="Chromosome"/>
</dbReference>
<evidence type="ECO:0008006" key="11">
    <source>
        <dbReference type="Google" id="ProtNLM"/>
    </source>
</evidence>
<dbReference type="Pfam" id="PF02753">
    <property type="entry name" value="PapD_C"/>
    <property type="match status" value="1"/>
</dbReference>
<feature type="domain" description="Pili assembly chaperone C-terminal" evidence="8">
    <location>
        <begin position="160"/>
        <end position="216"/>
    </location>
</feature>
<proteinExistence type="inferred from homology"/>
<feature type="transmembrane region" description="Helical" evidence="6">
    <location>
        <begin position="6"/>
        <end position="25"/>
    </location>
</feature>
<dbReference type="InterPro" id="IPR013783">
    <property type="entry name" value="Ig-like_fold"/>
</dbReference>
<dbReference type="GO" id="GO:0071555">
    <property type="term" value="P:cell wall organization"/>
    <property type="evidence" value="ECO:0007669"/>
    <property type="project" value="InterPro"/>
</dbReference>
<name>A0AAJ3Y551_PROMI</name>
<dbReference type="EMBL" id="CP021694">
    <property type="protein sequence ID" value="ARX34986.1"/>
    <property type="molecule type" value="Genomic_DNA"/>
</dbReference>
<gene>
    <name evidence="9" type="ORF">AM402_12775</name>
</gene>
<dbReference type="SUPFAM" id="SSF49354">
    <property type="entry name" value="PapD-like"/>
    <property type="match status" value="1"/>
</dbReference>
<reference evidence="9 10" key="1">
    <citation type="submission" date="2017-05" db="EMBL/GenBank/DDBJ databases">
        <title>Whole genome sequencing of Proteus mirabilis AR_0155.</title>
        <authorList>
            <person name="Conlan S."/>
            <person name="Thomas P.J."/>
            <person name="Mullikin J."/>
            <person name="Frank K.M."/>
            <person name="Segre J.A."/>
        </authorList>
    </citation>
    <scope>NUCLEOTIDE SEQUENCE [LARGE SCALE GENOMIC DNA]</scope>
    <source>
        <strain evidence="9 10">AR_0155</strain>
    </source>
</reference>
<feature type="domain" description="Pili assembly chaperone N-terminal" evidence="7">
    <location>
        <begin position="24"/>
        <end position="137"/>
    </location>
</feature>
<evidence type="ECO:0000313" key="9">
    <source>
        <dbReference type="EMBL" id="ARX34986.1"/>
    </source>
</evidence>
<evidence type="ECO:0000259" key="7">
    <source>
        <dbReference type="Pfam" id="PF00345"/>
    </source>
</evidence>
<dbReference type="AlphaFoldDB" id="A0AAJ3Y551"/>
<dbReference type="InterPro" id="IPR036316">
    <property type="entry name" value="Pili_assmbl_chap_C_dom_sf"/>
</dbReference>
<dbReference type="InterPro" id="IPR001829">
    <property type="entry name" value="Pili_assmbl_chaperone_bac"/>
</dbReference>
<dbReference type="PRINTS" id="PR00969">
    <property type="entry name" value="CHAPERONPILI"/>
</dbReference>
<evidence type="ECO:0000256" key="2">
    <source>
        <dbReference type="ARBA" id="ARBA00007399"/>
    </source>
</evidence>
<dbReference type="InterPro" id="IPR016147">
    <property type="entry name" value="Pili_assmbl_chaperone_N"/>
</dbReference>
<keyword evidence="6" id="KW-0472">Membrane</keyword>
<accession>A0AAJ3Y551</accession>
<dbReference type="InterPro" id="IPR016148">
    <property type="entry name" value="Pili_assmbl_chaperone_C"/>
</dbReference>
<dbReference type="RefSeq" id="WP_004248012.1">
    <property type="nucleotide sequence ID" value="NZ_BGKS01000051.1"/>
</dbReference>
<evidence type="ECO:0000313" key="10">
    <source>
        <dbReference type="Proteomes" id="UP000195540"/>
    </source>
</evidence>
<keyword evidence="4" id="KW-0574">Periplasm</keyword>
<dbReference type="PANTHER" id="PTHR30251:SF0">
    <property type="entry name" value="FIMBRIAL CHAPERONE PROTEIN ELFD-RELATED"/>
    <property type="match status" value="1"/>
</dbReference>
<evidence type="ECO:0000256" key="1">
    <source>
        <dbReference type="ARBA" id="ARBA00004418"/>
    </source>
</evidence>
<evidence type="ECO:0000259" key="8">
    <source>
        <dbReference type="Pfam" id="PF02753"/>
    </source>
</evidence>
<sequence length="224" mass="25842">MKYNVYILFIIILCSTFFTQANVIYSGTRFIYNEDDNDIIINIKNKNSATDYLIQSWITKDENDKNTPFMITPPLFKLNKEQSAILRIAKITSIAQTDRESLFYINSKAIPIAESKNNSIHISIKSVFKLFYRPHGLTETVEEATKKIIFSINNKKEMIIKNNSEYYFTIINIFSNGEKKEISVMLSPFSEINIGKNHFGTAKVGWSYINDFGNEVNINIKNSE</sequence>
<comment type="subcellular location">
    <subcellularLocation>
        <location evidence="1">Periplasm</location>
    </subcellularLocation>
</comment>
<dbReference type="InterPro" id="IPR008962">
    <property type="entry name" value="PapD-like_sf"/>
</dbReference>
<keyword evidence="3" id="KW-0732">Signal</keyword>
<dbReference type="SUPFAM" id="SSF49584">
    <property type="entry name" value="Periplasmic chaperone C-domain"/>
    <property type="match status" value="1"/>
</dbReference>
<dbReference type="PANTHER" id="PTHR30251">
    <property type="entry name" value="PILUS ASSEMBLY CHAPERONE"/>
    <property type="match status" value="1"/>
</dbReference>
<evidence type="ECO:0000256" key="5">
    <source>
        <dbReference type="ARBA" id="ARBA00023186"/>
    </source>
</evidence>
<keyword evidence="6" id="KW-0812">Transmembrane</keyword>
<dbReference type="Pfam" id="PF00345">
    <property type="entry name" value="PapD_N"/>
    <property type="match status" value="1"/>
</dbReference>
<evidence type="ECO:0000256" key="4">
    <source>
        <dbReference type="ARBA" id="ARBA00022764"/>
    </source>
</evidence>
<dbReference type="GO" id="GO:0030288">
    <property type="term" value="C:outer membrane-bounded periplasmic space"/>
    <property type="evidence" value="ECO:0007669"/>
    <property type="project" value="InterPro"/>
</dbReference>
<protein>
    <recommendedName>
        <fullName evidence="11">Molecular chaperone</fullName>
    </recommendedName>
</protein>
<keyword evidence="5" id="KW-0143">Chaperone</keyword>
<organism evidence="9 10">
    <name type="scientific">Proteus mirabilis</name>
    <dbReference type="NCBI Taxonomy" id="584"/>
    <lineage>
        <taxon>Bacteria</taxon>
        <taxon>Pseudomonadati</taxon>
        <taxon>Pseudomonadota</taxon>
        <taxon>Gammaproteobacteria</taxon>
        <taxon>Enterobacterales</taxon>
        <taxon>Morganellaceae</taxon>
        <taxon>Proteus</taxon>
    </lineage>
</organism>
<evidence type="ECO:0000256" key="3">
    <source>
        <dbReference type="ARBA" id="ARBA00022729"/>
    </source>
</evidence>